<keyword evidence="3" id="KW-1185">Reference proteome</keyword>
<dbReference type="GO" id="GO:0016787">
    <property type="term" value="F:hydrolase activity"/>
    <property type="evidence" value="ECO:0007669"/>
    <property type="project" value="UniProtKB-KW"/>
</dbReference>
<reference evidence="3" key="1">
    <citation type="submission" date="2017-02" db="EMBL/GenBank/DDBJ databases">
        <authorList>
            <person name="Varghese N."/>
            <person name="Submissions S."/>
        </authorList>
    </citation>
    <scope>NUCLEOTIDE SEQUENCE [LARGE SCALE GENOMIC DNA]</scope>
    <source>
        <strain evidence="3">UM2</strain>
    </source>
</reference>
<dbReference type="Pfam" id="PF04909">
    <property type="entry name" value="Amidohydro_2"/>
    <property type="match status" value="1"/>
</dbReference>
<gene>
    <name evidence="2" type="ORF">SAMN06295920_110171</name>
</gene>
<dbReference type="PANTHER" id="PTHR35563:SF2">
    <property type="entry name" value="BARREL METAL-DEPENDENT HYDROLASE, PUTATIVE (AFU_ORTHOLOGUE AFUA_1G16240)-RELATED"/>
    <property type="match status" value="1"/>
</dbReference>
<proteinExistence type="predicted"/>
<dbReference type="InterPro" id="IPR006680">
    <property type="entry name" value="Amidohydro-rel"/>
</dbReference>
<protein>
    <submittedName>
        <fullName evidence="2">Predicted metal-dependent hydrolase, TIM-barrel fold</fullName>
    </submittedName>
</protein>
<evidence type="ECO:0000313" key="3">
    <source>
        <dbReference type="Proteomes" id="UP000189818"/>
    </source>
</evidence>
<dbReference type="InterPro" id="IPR032466">
    <property type="entry name" value="Metal_Hydrolase"/>
</dbReference>
<accession>A0A1T5FS17</accession>
<dbReference type="SUPFAM" id="SSF51556">
    <property type="entry name" value="Metallo-dependent hydrolases"/>
    <property type="match status" value="1"/>
</dbReference>
<feature type="domain" description="Amidohydrolase-related" evidence="1">
    <location>
        <begin position="3"/>
        <end position="237"/>
    </location>
</feature>
<dbReference type="Gene3D" id="3.20.20.140">
    <property type="entry name" value="Metal-dependent hydrolases"/>
    <property type="match status" value="1"/>
</dbReference>
<evidence type="ECO:0000259" key="1">
    <source>
        <dbReference type="Pfam" id="PF04909"/>
    </source>
</evidence>
<dbReference type="EMBL" id="FUYM01000010">
    <property type="protein sequence ID" value="SKB98975.1"/>
    <property type="molecule type" value="Genomic_DNA"/>
</dbReference>
<sequence>MLDALGFDRGVVVQGSAHGVDNRAIAAALAAAPDRLRGIAVVDESVTDMALDELRRRGFTGVRFTQVKSSRYPNGMAGASDLRALAALAPRLREHGLHAQLFANADTVVEAGENLLALGLPIVVDHMGRTGRTEWGATSPLYREFLAMVREGRLWVKLTMVRSSAAYPSYDDARPFHEALIEANADRLVFGSDWPLLNLGERTPDIGRLVDLFRQWTGDDAVANRILVDNPAALYGF</sequence>
<dbReference type="Proteomes" id="UP000189818">
    <property type="component" value="Unassembled WGS sequence"/>
</dbReference>
<organism evidence="2 3">
    <name type="scientific">Rhizorhabdus histidinilytica</name>
    <dbReference type="NCBI Taxonomy" id="439228"/>
    <lineage>
        <taxon>Bacteria</taxon>
        <taxon>Pseudomonadati</taxon>
        <taxon>Pseudomonadota</taxon>
        <taxon>Alphaproteobacteria</taxon>
        <taxon>Sphingomonadales</taxon>
        <taxon>Sphingomonadaceae</taxon>
        <taxon>Rhizorhabdus</taxon>
    </lineage>
</organism>
<dbReference type="InterPro" id="IPR052358">
    <property type="entry name" value="Aro_Compnd_Degr_Hydrolases"/>
</dbReference>
<dbReference type="STRING" id="439228.SAMN06295920_110171"/>
<name>A0A1T5FS17_9SPHN</name>
<dbReference type="PANTHER" id="PTHR35563">
    <property type="entry name" value="BARREL METAL-DEPENDENT HYDROLASE, PUTATIVE (AFU_ORTHOLOGUE AFUA_1G16240)-RELATED"/>
    <property type="match status" value="1"/>
</dbReference>
<evidence type="ECO:0000313" key="2">
    <source>
        <dbReference type="EMBL" id="SKB98975.1"/>
    </source>
</evidence>
<dbReference type="AlphaFoldDB" id="A0A1T5FS17"/>
<keyword evidence="2" id="KW-0378">Hydrolase</keyword>